<evidence type="ECO:0000313" key="3">
    <source>
        <dbReference type="EMBL" id="KAL2039516.1"/>
    </source>
</evidence>
<feature type="chain" id="PRO_5047327365" description="DUF1772-domain-containing protein" evidence="2">
    <location>
        <begin position="22"/>
        <end position="150"/>
    </location>
</feature>
<reference evidence="3 4" key="1">
    <citation type="submission" date="2024-09" db="EMBL/GenBank/DDBJ databases">
        <title>Rethinking Asexuality: The Enigmatic Case of Functional Sexual Genes in Lepraria (Stereocaulaceae).</title>
        <authorList>
            <person name="Doellman M."/>
            <person name="Sun Y."/>
            <person name="Barcenas-Pena A."/>
            <person name="Lumbsch H.T."/>
            <person name="Grewe F."/>
        </authorList>
    </citation>
    <scope>NUCLEOTIDE SEQUENCE [LARGE SCALE GENOMIC DNA]</scope>
    <source>
        <strain evidence="3 4">Mercado 3170</strain>
    </source>
</reference>
<protein>
    <recommendedName>
        <fullName evidence="5">DUF1772-domain-containing protein</fullName>
    </recommendedName>
</protein>
<sequence length="150" mass="16609">MAPYPTTFLAPLLVLVSLYAAQKSYIAITNLQQYEEKSEKAAKYLDKAAHELYKTRFTQATGAATVLVSVISSVTLFFRPNTSPVLPFINVATTTAAYMHITNFWRLKAQVPFVTGFNEGIRKSNDLRRILVVMGVGWAFTGAVGVLWGE</sequence>
<feature type="transmembrane region" description="Helical" evidence="1">
    <location>
        <begin position="130"/>
        <end position="149"/>
    </location>
</feature>
<evidence type="ECO:0000256" key="2">
    <source>
        <dbReference type="SAM" id="SignalP"/>
    </source>
</evidence>
<keyword evidence="2" id="KW-0732">Signal</keyword>
<feature type="transmembrane region" description="Helical" evidence="1">
    <location>
        <begin position="60"/>
        <end position="78"/>
    </location>
</feature>
<name>A0ABR4A3L2_9LECA</name>
<evidence type="ECO:0000313" key="4">
    <source>
        <dbReference type="Proteomes" id="UP001590950"/>
    </source>
</evidence>
<proteinExistence type="predicted"/>
<comment type="caution">
    <text evidence="3">The sequence shown here is derived from an EMBL/GenBank/DDBJ whole genome shotgun (WGS) entry which is preliminary data.</text>
</comment>
<organism evidence="3 4">
    <name type="scientific">Stereocaulon virgatum</name>
    <dbReference type="NCBI Taxonomy" id="373712"/>
    <lineage>
        <taxon>Eukaryota</taxon>
        <taxon>Fungi</taxon>
        <taxon>Dikarya</taxon>
        <taxon>Ascomycota</taxon>
        <taxon>Pezizomycotina</taxon>
        <taxon>Lecanoromycetes</taxon>
        <taxon>OSLEUM clade</taxon>
        <taxon>Lecanoromycetidae</taxon>
        <taxon>Lecanorales</taxon>
        <taxon>Lecanorineae</taxon>
        <taxon>Stereocaulaceae</taxon>
        <taxon>Stereocaulon</taxon>
    </lineage>
</organism>
<keyword evidence="1" id="KW-0812">Transmembrane</keyword>
<dbReference type="Proteomes" id="UP001590950">
    <property type="component" value="Unassembled WGS sequence"/>
</dbReference>
<evidence type="ECO:0000256" key="1">
    <source>
        <dbReference type="SAM" id="Phobius"/>
    </source>
</evidence>
<keyword evidence="4" id="KW-1185">Reference proteome</keyword>
<evidence type="ECO:0008006" key="5">
    <source>
        <dbReference type="Google" id="ProtNLM"/>
    </source>
</evidence>
<dbReference type="EMBL" id="JBEFKJ010000025">
    <property type="protein sequence ID" value="KAL2039516.1"/>
    <property type="molecule type" value="Genomic_DNA"/>
</dbReference>
<gene>
    <name evidence="3" type="ORF">N7G274_007788</name>
</gene>
<keyword evidence="1" id="KW-0472">Membrane</keyword>
<accession>A0ABR4A3L2</accession>
<keyword evidence="1" id="KW-1133">Transmembrane helix</keyword>
<feature type="signal peptide" evidence="2">
    <location>
        <begin position="1"/>
        <end position="21"/>
    </location>
</feature>